<dbReference type="GO" id="GO:0033819">
    <property type="term" value="F:lipoyl(octanoyl) transferase activity"/>
    <property type="evidence" value="ECO:0007669"/>
    <property type="project" value="UniProtKB-EC"/>
</dbReference>
<organism evidence="8 9">
    <name type="scientific">Zinderia insecticola (strain CARI)</name>
    <dbReference type="NCBI Taxonomy" id="871271"/>
    <lineage>
        <taxon>Bacteria</taxon>
        <taxon>Pseudomonadati</taxon>
        <taxon>Pseudomonadota</taxon>
        <taxon>Betaproteobacteria</taxon>
        <taxon>Burkholderiales</taxon>
        <taxon>Oxalobacteraceae</taxon>
        <taxon>Candidatus Zinderia</taxon>
    </lineage>
</organism>
<keyword evidence="9" id="KW-1185">Reference proteome</keyword>
<dbReference type="HOGENOM" id="CLU_035168_3_0_4"/>
<dbReference type="InterPro" id="IPR020605">
    <property type="entry name" value="Octanoyltransferase_CS"/>
</dbReference>
<dbReference type="SUPFAM" id="SSF55681">
    <property type="entry name" value="Class II aaRS and biotin synthetases"/>
    <property type="match status" value="1"/>
</dbReference>
<dbReference type="Pfam" id="PF21948">
    <property type="entry name" value="LplA-B_cat"/>
    <property type="match status" value="1"/>
</dbReference>
<accession>E0TIL1</accession>
<dbReference type="InterPro" id="IPR045864">
    <property type="entry name" value="aa-tRNA-synth_II/BPL/LPL"/>
</dbReference>
<protein>
    <recommendedName>
        <fullName evidence="2">lipoyl(octanoyl) transferase</fullName>
        <ecNumber evidence="2">2.3.1.181</ecNumber>
    </recommendedName>
</protein>
<evidence type="ECO:0000256" key="1">
    <source>
        <dbReference type="ARBA" id="ARBA00004821"/>
    </source>
</evidence>
<reference evidence="8 9" key="1">
    <citation type="journal article" date="2010" name="Genome Biol. Evol.">
        <title>Functional convergence in reduced genomes of bacterial symbionts spanning 200 My of evolution.</title>
        <authorList>
            <person name="McCutcheon J.P."/>
            <person name="Moran N.A."/>
        </authorList>
    </citation>
    <scope>NUCLEOTIDE SEQUENCE [LARGE SCALE GENOMIC DNA]</scope>
    <source>
        <strain evidence="8 9">CARI</strain>
    </source>
</reference>
<dbReference type="GO" id="GO:0009249">
    <property type="term" value="P:protein lipoylation"/>
    <property type="evidence" value="ECO:0007669"/>
    <property type="project" value="InterPro"/>
</dbReference>
<proteinExistence type="predicted"/>
<dbReference type="STRING" id="871271.ZICARI_004"/>
<keyword evidence="4" id="KW-0012">Acyltransferase</keyword>
<dbReference type="PROSITE" id="PS51733">
    <property type="entry name" value="BPL_LPL_CATALYTIC"/>
    <property type="match status" value="1"/>
</dbReference>
<dbReference type="EMBL" id="CP002161">
    <property type="protein sequence ID" value="ADM89638.1"/>
    <property type="molecule type" value="Genomic_DNA"/>
</dbReference>
<name>E0TIL1_ZINIC</name>
<feature type="domain" description="BPL/LPL catalytic" evidence="7">
    <location>
        <begin position="32"/>
        <end position="204"/>
    </location>
</feature>
<keyword evidence="6" id="KW-0472">Membrane</keyword>
<dbReference type="NCBIfam" id="TIGR00214">
    <property type="entry name" value="lipB"/>
    <property type="match status" value="1"/>
</dbReference>
<dbReference type="Gene3D" id="3.30.930.10">
    <property type="entry name" value="Bira Bifunctional Protein, Domain 2"/>
    <property type="match status" value="1"/>
</dbReference>
<evidence type="ECO:0000259" key="7">
    <source>
        <dbReference type="PROSITE" id="PS51733"/>
    </source>
</evidence>
<dbReference type="InterPro" id="IPR004143">
    <property type="entry name" value="BPL_LPL_catalytic"/>
</dbReference>
<evidence type="ECO:0000256" key="4">
    <source>
        <dbReference type="ARBA" id="ARBA00023315"/>
    </source>
</evidence>
<evidence type="ECO:0000256" key="5">
    <source>
        <dbReference type="ARBA" id="ARBA00024732"/>
    </source>
</evidence>
<dbReference type="KEGG" id="zin:ZICARI_004"/>
<evidence type="ECO:0000313" key="9">
    <source>
        <dbReference type="Proteomes" id="UP000001303"/>
    </source>
</evidence>
<dbReference type="AlphaFoldDB" id="E0TIL1"/>
<evidence type="ECO:0000256" key="6">
    <source>
        <dbReference type="SAM" id="Phobius"/>
    </source>
</evidence>
<dbReference type="PANTHER" id="PTHR10993:SF7">
    <property type="entry name" value="LIPOYLTRANSFERASE 2, MITOCHONDRIAL-RELATED"/>
    <property type="match status" value="1"/>
</dbReference>
<sequence>MILLPKIIILNNIIYFFKIYNKILFFLKNNILLLKNKILILEYFPIFTNNLIYKNNKKTNIYDLILIYINRGGNITYHAPGQLIIYFFLNLFYFNNKIKKIKNFIKLIFYNIIKYYNIKEKIIIKNNELYIKKNKNFLYYKFSFFSIKIFNNIIFHGISLNISIYLKPFKWINPCGVKNLLINNLNIYNNKIFIDKIKILLFQN</sequence>
<keyword evidence="6" id="KW-0812">Transmembrane</keyword>
<evidence type="ECO:0000256" key="3">
    <source>
        <dbReference type="ARBA" id="ARBA00022679"/>
    </source>
</evidence>
<dbReference type="Proteomes" id="UP000001303">
    <property type="component" value="Chromosome"/>
</dbReference>
<dbReference type="PROSITE" id="PS01313">
    <property type="entry name" value="LIPB"/>
    <property type="match status" value="1"/>
</dbReference>
<comment type="pathway">
    <text evidence="1">Protein modification; protein lipoylation via endogenous pathway; protein N(6)-(lipoyl)lysine from octanoyl-[acyl-carrier-protein]: step 1/2.</text>
</comment>
<keyword evidence="6" id="KW-1133">Transmembrane helix</keyword>
<evidence type="ECO:0000313" key="8">
    <source>
        <dbReference type="EMBL" id="ADM89638.1"/>
    </source>
</evidence>
<dbReference type="UniPathway" id="UPA00538">
    <property type="reaction ID" value="UER00592"/>
</dbReference>
<evidence type="ECO:0000256" key="2">
    <source>
        <dbReference type="ARBA" id="ARBA00012334"/>
    </source>
</evidence>
<feature type="transmembrane region" description="Helical" evidence="6">
    <location>
        <begin position="7"/>
        <end position="27"/>
    </location>
</feature>
<dbReference type="EC" id="2.3.1.181" evidence="2"/>
<dbReference type="InterPro" id="IPR000544">
    <property type="entry name" value="Octanoyltransferase"/>
</dbReference>
<keyword evidence="3 8" id="KW-0808">Transferase</keyword>
<comment type="function">
    <text evidence="5">Catalyzes the transfer of endogenously produced octanoic acid from octanoyl-acyl-carrier-protein onto the lipoyl domains of lipoate-dependent enzymes. Lipoyl-ACP can also act as a substrate although octanoyl-ACP is likely to be the physiological substrate.</text>
</comment>
<feature type="transmembrane region" description="Helical" evidence="6">
    <location>
        <begin position="75"/>
        <end position="94"/>
    </location>
</feature>
<dbReference type="PANTHER" id="PTHR10993">
    <property type="entry name" value="OCTANOYLTRANSFERASE"/>
    <property type="match status" value="1"/>
</dbReference>
<gene>
    <name evidence="8" type="primary">lipB</name>
    <name evidence="8" type="ordered locus">ZICARI_004</name>
</gene>